<dbReference type="InterPro" id="IPR000353">
    <property type="entry name" value="MHC_II_b_N"/>
</dbReference>
<evidence type="ECO:0000256" key="3">
    <source>
        <dbReference type="ARBA" id="ARBA00022859"/>
    </source>
</evidence>
<name>A0A670Z6S7_PSETE</name>
<dbReference type="InterPro" id="IPR011162">
    <property type="entry name" value="MHC_I/II-like_Ag-recog"/>
</dbReference>
<evidence type="ECO:0000256" key="8">
    <source>
        <dbReference type="ARBA" id="ARBA00023180"/>
    </source>
</evidence>
<dbReference type="InterPro" id="IPR014745">
    <property type="entry name" value="MHC_II_a/b_N"/>
</dbReference>
<evidence type="ECO:0000256" key="7">
    <source>
        <dbReference type="ARBA" id="ARBA00023157"/>
    </source>
</evidence>
<sequence length="111" mass="13052">SPHPPLFLWKIECLFLNGTQRVRFLFRQMYNRQELVRFDSDLGKHVAITALGQVDADYWNGDKQVMQYRKSAVDSFCRYNYFELNFEAARREERAIGRRSETWGAGGSLLP</sequence>
<dbReference type="SUPFAM" id="SSF54452">
    <property type="entry name" value="MHC antigen-recognition domain"/>
    <property type="match status" value="1"/>
</dbReference>
<feature type="domain" description="MHC class II beta chain N-terminal" evidence="10">
    <location>
        <begin position="11"/>
        <end position="85"/>
    </location>
</feature>
<dbReference type="PANTHER" id="PTHR19944">
    <property type="entry name" value="MHC CLASS II-RELATED"/>
    <property type="match status" value="1"/>
</dbReference>
<evidence type="ECO:0000256" key="1">
    <source>
        <dbReference type="ARBA" id="ARBA00004479"/>
    </source>
</evidence>
<dbReference type="Proteomes" id="UP000472273">
    <property type="component" value="Unplaced"/>
</dbReference>
<evidence type="ECO:0000256" key="9">
    <source>
        <dbReference type="ARBA" id="ARBA00023182"/>
    </source>
</evidence>
<dbReference type="Gene3D" id="3.10.320.10">
    <property type="entry name" value="Class II Histocompatibility Antigen, M Beta Chain, Chain B, domain 1"/>
    <property type="match status" value="1"/>
</dbReference>
<dbReference type="GeneTree" id="ENSGT00940000154993"/>
<evidence type="ECO:0000259" key="10">
    <source>
        <dbReference type="SMART" id="SM00921"/>
    </source>
</evidence>
<proteinExistence type="predicted"/>
<dbReference type="GO" id="GO:0002250">
    <property type="term" value="P:adaptive immune response"/>
    <property type="evidence" value="ECO:0007669"/>
    <property type="project" value="UniProtKB-KW"/>
</dbReference>
<keyword evidence="5" id="KW-1064">Adaptive immunity</keyword>
<dbReference type="GO" id="GO:0002504">
    <property type="term" value="P:antigen processing and presentation of peptide or polysaccharide antigen via MHC class II"/>
    <property type="evidence" value="ECO:0007669"/>
    <property type="project" value="UniProtKB-KW"/>
</dbReference>
<keyword evidence="4" id="KW-1133">Transmembrane helix</keyword>
<keyword evidence="3" id="KW-0391">Immunity</keyword>
<dbReference type="GO" id="GO:0042613">
    <property type="term" value="C:MHC class II protein complex"/>
    <property type="evidence" value="ECO:0007669"/>
    <property type="project" value="UniProtKB-KW"/>
</dbReference>
<keyword evidence="7" id="KW-1015">Disulfide bond</keyword>
<comment type="subcellular location">
    <subcellularLocation>
        <location evidence="1">Membrane</location>
        <topology evidence="1">Single-pass type I membrane protein</topology>
    </subcellularLocation>
</comment>
<keyword evidence="6" id="KW-0472">Membrane</keyword>
<dbReference type="FunFam" id="3.10.320.10:FF:000001">
    <property type="entry name" value="HLA class II histocompatibility antigen, DRB1-1 beta chain"/>
    <property type="match status" value="1"/>
</dbReference>
<protein>
    <recommendedName>
        <fullName evidence="10">MHC class II beta chain N-terminal domain-containing protein</fullName>
    </recommendedName>
</protein>
<dbReference type="PANTHER" id="PTHR19944:SF99">
    <property type="entry name" value="HLA CLASS II HISTOCOMPATIBILITY ANTIGEN, DRB1 BETA CHAIN"/>
    <property type="match status" value="1"/>
</dbReference>
<reference evidence="11" key="1">
    <citation type="submission" date="2025-08" db="UniProtKB">
        <authorList>
            <consortium name="Ensembl"/>
        </authorList>
    </citation>
    <scope>IDENTIFICATION</scope>
</reference>
<dbReference type="Ensembl" id="ENSPTXT00000020176.1">
    <property type="protein sequence ID" value="ENSPTXP00000019580.1"/>
    <property type="gene ID" value="ENSPTXG00000013530.1"/>
</dbReference>
<organism evidence="11 12">
    <name type="scientific">Pseudonaja textilis</name>
    <name type="common">Eastern brown snake</name>
    <dbReference type="NCBI Taxonomy" id="8673"/>
    <lineage>
        <taxon>Eukaryota</taxon>
        <taxon>Metazoa</taxon>
        <taxon>Chordata</taxon>
        <taxon>Craniata</taxon>
        <taxon>Vertebrata</taxon>
        <taxon>Euteleostomi</taxon>
        <taxon>Lepidosauria</taxon>
        <taxon>Squamata</taxon>
        <taxon>Bifurcata</taxon>
        <taxon>Unidentata</taxon>
        <taxon>Episquamata</taxon>
        <taxon>Toxicofera</taxon>
        <taxon>Serpentes</taxon>
        <taxon>Colubroidea</taxon>
        <taxon>Elapidae</taxon>
        <taxon>Hydrophiinae</taxon>
        <taxon>Pseudonaja</taxon>
    </lineage>
</organism>
<dbReference type="Pfam" id="PF00969">
    <property type="entry name" value="MHC_II_beta"/>
    <property type="match status" value="1"/>
</dbReference>
<keyword evidence="2" id="KW-0812">Transmembrane</keyword>
<keyword evidence="8" id="KW-0325">Glycoprotein</keyword>
<dbReference type="AlphaFoldDB" id="A0A670Z6S7"/>
<dbReference type="InterPro" id="IPR050160">
    <property type="entry name" value="MHC/Immunoglobulin"/>
</dbReference>
<dbReference type="SMART" id="SM00921">
    <property type="entry name" value="MHC_II_beta"/>
    <property type="match status" value="1"/>
</dbReference>
<evidence type="ECO:0000313" key="12">
    <source>
        <dbReference type="Proteomes" id="UP000472273"/>
    </source>
</evidence>
<reference evidence="11" key="2">
    <citation type="submission" date="2025-09" db="UniProtKB">
        <authorList>
            <consortium name="Ensembl"/>
        </authorList>
    </citation>
    <scope>IDENTIFICATION</scope>
</reference>
<evidence type="ECO:0000256" key="4">
    <source>
        <dbReference type="ARBA" id="ARBA00022989"/>
    </source>
</evidence>
<evidence type="ECO:0000313" key="11">
    <source>
        <dbReference type="Ensembl" id="ENSPTXP00000019580.1"/>
    </source>
</evidence>
<evidence type="ECO:0000256" key="2">
    <source>
        <dbReference type="ARBA" id="ARBA00022692"/>
    </source>
</evidence>
<dbReference type="OMA" id="HECHYLN"/>
<evidence type="ECO:0000256" key="6">
    <source>
        <dbReference type="ARBA" id="ARBA00023136"/>
    </source>
</evidence>
<evidence type="ECO:0000256" key="5">
    <source>
        <dbReference type="ARBA" id="ARBA00023130"/>
    </source>
</evidence>
<keyword evidence="9" id="KW-0491">MHC II</keyword>
<keyword evidence="12" id="KW-1185">Reference proteome</keyword>
<accession>A0A670Z6S7</accession>